<evidence type="ECO:0000313" key="3">
    <source>
        <dbReference type="Proteomes" id="UP000295252"/>
    </source>
</evidence>
<dbReference type="AlphaFoldDB" id="A0A068TS62"/>
<feature type="region of interest" description="Disordered" evidence="1">
    <location>
        <begin position="1"/>
        <end position="31"/>
    </location>
</feature>
<name>A0A068TS62_COFCA</name>
<keyword evidence="3" id="KW-1185">Reference proteome</keyword>
<dbReference type="EMBL" id="HG739087">
    <property type="protein sequence ID" value="CDO98789.1"/>
    <property type="molecule type" value="Genomic_DNA"/>
</dbReference>
<dbReference type="PhylomeDB" id="A0A068TS62"/>
<accession>A0A068TS62</accession>
<proteinExistence type="predicted"/>
<dbReference type="Proteomes" id="UP000295252">
    <property type="component" value="Chromosome V"/>
</dbReference>
<gene>
    <name evidence="2" type="ORF">GSCOC_T00025711001</name>
</gene>
<organism evidence="2 3">
    <name type="scientific">Coffea canephora</name>
    <name type="common">Robusta coffee</name>
    <dbReference type="NCBI Taxonomy" id="49390"/>
    <lineage>
        <taxon>Eukaryota</taxon>
        <taxon>Viridiplantae</taxon>
        <taxon>Streptophyta</taxon>
        <taxon>Embryophyta</taxon>
        <taxon>Tracheophyta</taxon>
        <taxon>Spermatophyta</taxon>
        <taxon>Magnoliopsida</taxon>
        <taxon>eudicotyledons</taxon>
        <taxon>Gunneridae</taxon>
        <taxon>Pentapetalae</taxon>
        <taxon>asterids</taxon>
        <taxon>lamiids</taxon>
        <taxon>Gentianales</taxon>
        <taxon>Rubiaceae</taxon>
        <taxon>Ixoroideae</taxon>
        <taxon>Gardenieae complex</taxon>
        <taxon>Bertiereae - Coffeeae clade</taxon>
        <taxon>Coffeeae</taxon>
        <taxon>Coffea</taxon>
    </lineage>
</organism>
<reference evidence="3" key="1">
    <citation type="journal article" date="2014" name="Science">
        <title>The coffee genome provides insight into the convergent evolution of caffeine biosynthesis.</title>
        <authorList>
            <person name="Denoeud F."/>
            <person name="Carretero-Paulet L."/>
            <person name="Dereeper A."/>
            <person name="Droc G."/>
            <person name="Guyot R."/>
            <person name="Pietrella M."/>
            <person name="Zheng C."/>
            <person name="Alberti A."/>
            <person name="Anthony F."/>
            <person name="Aprea G."/>
            <person name="Aury J.M."/>
            <person name="Bento P."/>
            <person name="Bernard M."/>
            <person name="Bocs S."/>
            <person name="Campa C."/>
            <person name="Cenci A."/>
            <person name="Combes M.C."/>
            <person name="Crouzillat D."/>
            <person name="Da Silva C."/>
            <person name="Daddiego L."/>
            <person name="De Bellis F."/>
            <person name="Dussert S."/>
            <person name="Garsmeur O."/>
            <person name="Gayraud T."/>
            <person name="Guignon V."/>
            <person name="Jahn K."/>
            <person name="Jamilloux V."/>
            <person name="Joet T."/>
            <person name="Labadie K."/>
            <person name="Lan T."/>
            <person name="Leclercq J."/>
            <person name="Lepelley M."/>
            <person name="Leroy T."/>
            <person name="Li L.T."/>
            <person name="Librado P."/>
            <person name="Lopez L."/>
            <person name="Munoz A."/>
            <person name="Noel B."/>
            <person name="Pallavicini A."/>
            <person name="Perrotta G."/>
            <person name="Poncet V."/>
            <person name="Pot D."/>
            <person name="Priyono X."/>
            <person name="Rigoreau M."/>
            <person name="Rouard M."/>
            <person name="Rozas J."/>
            <person name="Tranchant-Dubreuil C."/>
            <person name="VanBuren R."/>
            <person name="Zhang Q."/>
            <person name="Andrade A.C."/>
            <person name="Argout X."/>
            <person name="Bertrand B."/>
            <person name="de Kochko A."/>
            <person name="Graziosi G."/>
            <person name="Henry R.J."/>
            <person name="Jayarama X."/>
            <person name="Ming R."/>
            <person name="Nagai C."/>
            <person name="Rounsley S."/>
            <person name="Sankoff D."/>
            <person name="Giuliano G."/>
            <person name="Albert V.A."/>
            <person name="Wincker P."/>
            <person name="Lashermes P."/>
        </authorList>
    </citation>
    <scope>NUCLEOTIDE SEQUENCE [LARGE SCALE GENOMIC DNA]</scope>
    <source>
        <strain evidence="3">cv. DH200-94</strain>
    </source>
</reference>
<evidence type="ECO:0000313" key="2">
    <source>
        <dbReference type="EMBL" id="CDO98789.1"/>
    </source>
</evidence>
<dbReference type="InParanoid" id="A0A068TS62"/>
<protein>
    <submittedName>
        <fullName evidence="2">Uncharacterized protein</fullName>
    </submittedName>
</protein>
<feature type="compositionally biased region" description="Basic and acidic residues" evidence="1">
    <location>
        <begin position="1"/>
        <end position="12"/>
    </location>
</feature>
<sequence length="61" mass="6937">MAGVGRSEEQHQHRTASATENHEVASQDKKYGGIVPKKKPLISKASHLNLLWLLFFFFPFL</sequence>
<dbReference type="Gramene" id="CDO98789">
    <property type="protein sequence ID" value="CDO98789"/>
    <property type="gene ID" value="GSCOC_T00025711001"/>
</dbReference>
<feature type="compositionally biased region" description="Basic and acidic residues" evidence="1">
    <location>
        <begin position="20"/>
        <end position="31"/>
    </location>
</feature>
<evidence type="ECO:0000256" key="1">
    <source>
        <dbReference type="SAM" id="MobiDB-lite"/>
    </source>
</evidence>